<dbReference type="STRING" id="1236971.JCM9152_1205"/>
<dbReference type="InterPro" id="IPR011008">
    <property type="entry name" value="Dimeric_a/b-barrel"/>
</dbReference>
<name>W4QEP1_9BACI</name>
<dbReference type="PANTHER" id="PTHR34474:SF1">
    <property type="entry name" value="HEME-DEGRADING MONOOXYGENASE HMOA"/>
    <property type="match status" value="1"/>
</dbReference>
<dbReference type="PROSITE" id="PS51725">
    <property type="entry name" value="ABM"/>
    <property type="match status" value="1"/>
</dbReference>
<dbReference type="OrthoDB" id="1645001at2"/>
<dbReference type="Proteomes" id="UP000018895">
    <property type="component" value="Unassembled WGS sequence"/>
</dbReference>
<sequence>MFVQVRKLTIAEGHFQTIVEQFSQPGIIEQQEGFIDLKVMVKKVRRGEEEVMVLVHWQSEEAWKNWEKSDAHIAGHKAKKEQSKPDYILDVEVDKYEVKAVKTAIS</sequence>
<dbReference type="InterPro" id="IPR050404">
    <property type="entry name" value="Heme-degrading_MO"/>
</dbReference>
<proteinExistence type="predicted"/>
<comment type="caution">
    <text evidence="2">The sequence shown here is derived from an EMBL/GenBank/DDBJ whole genome shotgun (WGS) entry which is preliminary data.</text>
</comment>
<dbReference type="Pfam" id="PF03992">
    <property type="entry name" value="ABM"/>
    <property type="match status" value="1"/>
</dbReference>
<keyword evidence="2" id="KW-0560">Oxidoreductase</keyword>
<dbReference type="Gene3D" id="3.30.70.100">
    <property type="match status" value="1"/>
</dbReference>
<gene>
    <name evidence="2" type="ORF">JCM9152_1205</name>
</gene>
<feature type="domain" description="ABM" evidence="1">
    <location>
        <begin position="2"/>
        <end position="98"/>
    </location>
</feature>
<dbReference type="RefSeq" id="WP_035341803.1">
    <property type="nucleotide sequence ID" value="NZ_BAUU01000007.1"/>
</dbReference>
<dbReference type="AlphaFoldDB" id="W4QEP1"/>
<organism evidence="2 3">
    <name type="scientific">Halalkalibacter hemicellulosilyticusJCM 9152</name>
    <dbReference type="NCBI Taxonomy" id="1236971"/>
    <lineage>
        <taxon>Bacteria</taxon>
        <taxon>Bacillati</taxon>
        <taxon>Bacillota</taxon>
        <taxon>Bacilli</taxon>
        <taxon>Bacillales</taxon>
        <taxon>Bacillaceae</taxon>
        <taxon>Halalkalibacter</taxon>
    </lineage>
</organism>
<evidence type="ECO:0000313" key="2">
    <source>
        <dbReference type="EMBL" id="GAE29819.1"/>
    </source>
</evidence>
<accession>W4QEP1</accession>
<dbReference type="GO" id="GO:0004497">
    <property type="term" value="F:monooxygenase activity"/>
    <property type="evidence" value="ECO:0007669"/>
    <property type="project" value="UniProtKB-KW"/>
</dbReference>
<keyword evidence="2" id="KW-0503">Monooxygenase</keyword>
<evidence type="ECO:0000313" key="3">
    <source>
        <dbReference type="Proteomes" id="UP000018895"/>
    </source>
</evidence>
<dbReference type="EMBL" id="BAUU01000007">
    <property type="protein sequence ID" value="GAE29819.1"/>
    <property type="molecule type" value="Genomic_DNA"/>
</dbReference>
<evidence type="ECO:0000259" key="1">
    <source>
        <dbReference type="PROSITE" id="PS51725"/>
    </source>
</evidence>
<dbReference type="InterPro" id="IPR007138">
    <property type="entry name" value="ABM_dom"/>
</dbReference>
<dbReference type="PANTHER" id="PTHR34474">
    <property type="entry name" value="SIGNAL TRANSDUCTION PROTEIN TRAP"/>
    <property type="match status" value="1"/>
</dbReference>
<keyword evidence="3" id="KW-1185">Reference proteome</keyword>
<reference evidence="2" key="1">
    <citation type="journal article" date="2014" name="Genome Announc.">
        <title>Draft Genome Sequences of Three Alkaliphilic Bacillus Strains, Bacillus wakoensis JCM 9140T, Bacillus akibai JCM 9157T, and Bacillus hemicellulosilyticus JCM 9152T.</title>
        <authorList>
            <person name="Yuki M."/>
            <person name="Oshima K."/>
            <person name="Suda W."/>
            <person name="Oshida Y."/>
            <person name="Kitamura K."/>
            <person name="Iida T."/>
            <person name="Hattori M."/>
            <person name="Ohkuma M."/>
        </authorList>
    </citation>
    <scope>NUCLEOTIDE SEQUENCE [LARGE SCALE GENOMIC DNA]</scope>
    <source>
        <strain evidence="2">JCM 9152</strain>
    </source>
</reference>
<protein>
    <submittedName>
        <fullName evidence="2">Antibiotic biosynthesis monooxygenase domain-containing protein</fullName>
    </submittedName>
</protein>
<dbReference type="SUPFAM" id="SSF54909">
    <property type="entry name" value="Dimeric alpha+beta barrel"/>
    <property type="match status" value="1"/>
</dbReference>